<feature type="coiled-coil region" evidence="1">
    <location>
        <begin position="9"/>
        <end position="250"/>
    </location>
</feature>
<keyword evidence="1" id="KW-0175">Coiled coil</keyword>
<dbReference type="AlphaFoldDB" id="A0A1X7VEH1"/>
<evidence type="ECO:0000313" key="4">
    <source>
        <dbReference type="Proteomes" id="UP000007879"/>
    </source>
</evidence>
<dbReference type="KEGG" id="aqu:105316916"/>
<evidence type="ECO:0000256" key="2">
    <source>
        <dbReference type="SAM" id="MobiDB-lite"/>
    </source>
</evidence>
<dbReference type="OrthoDB" id="10255522at2759"/>
<evidence type="ECO:0008006" key="5">
    <source>
        <dbReference type="Google" id="ProtNLM"/>
    </source>
</evidence>
<feature type="coiled-coil region" evidence="1">
    <location>
        <begin position="692"/>
        <end position="905"/>
    </location>
</feature>
<keyword evidence="4" id="KW-1185">Reference proteome</keyword>
<dbReference type="InParanoid" id="A0A1X7VEH1"/>
<evidence type="ECO:0000313" key="3">
    <source>
        <dbReference type="EnsemblMetazoa" id="Aqu2.1.38398_001"/>
    </source>
</evidence>
<feature type="region of interest" description="Disordered" evidence="2">
    <location>
        <begin position="1028"/>
        <end position="1051"/>
    </location>
</feature>
<dbReference type="EnsemblMetazoa" id="Aqu2.1.38398_001">
    <property type="protein sequence ID" value="Aqu2.1.38398_001"/>
    <property type="gene ID" value="Aqu2.1.38398"/>
</dbReference>
<gene>
    <name evidence="3" type="primary">105316916</name>
</gene>
<feature type="compositionally biased region" description="Polar residues" evidence="2">
    <location>
        <begin position="1041"/>
        <end position="1051"/>
    </location>
</feature>
<dbReference type="PANTHER" id="PTHR43941">
    <property type="entry name" value="STRUCTURAL MAINTENANCE OF CHROMOSOMES PROTEIN 2"/>
    <property type="match status" value="1"/>
</dbReference>
<dbReference type="Proteomes" id="UP000007879">
    <property type="component" value="Unassembled WGS sequence"/>
</dbReference>
<dbReference type="OMA" id="ATHINQE"/>
<feature type="coiled-coil region" evidence="1">
    <location>
        <begin position="472"/>
        <end position="635"/>
    </location>
</feature>
<reference evidence="4" key="1">
    <citation type="journal article" date="2010" name="Nature">
        <title>The Amphimedon queenslandica genome and the evolution of animal complexity.</title>
        <authorList>
            <person name="Srivastava M."/>
            <person name="Simakov O."/>
            <person name="Chapman J."/>
            <person name="Fahey B."/>
            <person name="Gauthier M.E."/>
            <person name="Mitros T."/>
            <person name="Richards G.S."/>
            <person name="Conaco C."/>
            <person name="Dacre M."/>
            <person name="Hellsten U."/>
            <person name="Larroux C."/>
            <person name="Putnam N.H."/>
            <person name="Stanke M."/>
            <person name="Adamska M."/>
            <person name="Darling A."/>
            <person name="Degnan S.M."/>
            <person name="Oakley T.H."/>
            <person name="Plachetzki D.C."/>
            <person name="Zhai Y."/>
            <person name="Adamski M."/>
            <person name="Calcino A."/>
            <person name="Cummins S.F."/>
            <person name="Goodstein D.M."/>
            <person name="Harris C."/>
            <person name="Jackson D.J."/>
            <person name="Leys S.P."/>
            <person name="Shu S."/>
            <person name="Woodcroft B.J."/>
            <person name="Vervoort M."/>
            <person name="Kosik K.S."/>
            <person name="Manning G."/>
            <person name="Degnan B.M."/>
            <person name="Rokhsar D.S."/>
        </authorList>
    </citation>
    <scope>NUCLEOTIDE SEQUENCE [LARGE SCALE GENOMIC DNA]</scope>
</reference>
<sequence length="1051" mass="122483">MATAPLSEVERLQSEIETLQDENRASIERLTALENELARKDEIIHENTEQKDKLLLDIKEKKKEIDQLQARLQEDQDQKRSLMERLSALKNELDITINENARLNTEKDKLSEQVYQLQNQLEQAEEEAFNAKGDKQKLKGHLEEIQVKCREAESELRNFQSRIKEADANIEESEENYHMTMAELKGKTELVIQLERECKQIKLESSSRQANLNQALLHTKHVCIQLEARNEELEAHERMLIEEKEALESRCMELSSRLEGPCQLCRKREHAATVTIIPSNSKDDEDLDSIPRSYSTPVTPFKTLPEETEVDRLNDELLKKKQEHDCLFENLQMVSKKNTTLKKELKESEKALYELQSVCDSLKDELEVAYREPRHTLDSSISGKNPKQIQQEAESLMKELSGIQMRHDELLAKNSSLKVEKIDNERSLEDAHRKLDRLMEELRSYRESSSSSDEEPRCDQHMETIAACKSALDKSKKERDWLREANTELEKLAATLKEENEALGTQNTQLRLTISDNEADKTAIVQLESELEAKGEEIVTLQSKVAVVSKEKSEVLKEDEELKKALRESQSQNHDLNNSLAKLKAQNKRDQELVTIQQKEIETERAKATHINQELAASKRDLELAKNCIKRLQHDIESNAKCHDDVENQLLKSHNKLSQLQMRLGELEGLNYELKSTLESMKTQETSLVSKSNRSKMKIEELNEKLKATEEVLEEKERELNLVIKSREQLKIDNNKLLEQLDQLSQALMASNNEKDLLRGQIEQYDTELEVARASHELDFKEKEAKIADLNSAIEDLDSENESLNTQVILLKEEISACEERLSTVRLDAENKSRIIEDFEENEKELKMELQEMTAVKENLFSRSERQESDLLNLTEQMKHKSEELRQANREITRLKVELKELQQSHSNELEHSVGQYYKLKEENDHIDCENRHLQFQLSQAARSLEDLEDWKRGVVERSEELERKLEERERKIEELKRKIEELKNDKARLQRELKETRQRHMQHKRDYKLAEDIIKKRKQLEDIIYEPDTPTSERIGEGVQQYNISSTSGE</sequence>
<protein>
    <recommendedName>
        <fullName evidence="5">Myosin tail domain-containing protein</fullName>
    </recommendedName>
</protein>
<feature type="coiled-coil region" evidence="1">
    <location>
        <begin position="952"/>
        <end position="1007"/>
    </location>
</feature>
<reference evidence="3" key="2">
    <citation type="submission" date="2017-05" db="UniProtKB">
        <authorList>
            <consortium name="EnsemblMetazoa"/>
        </authorList>
    </citation>
    <scope>IDENTIFICATION</scope>
</reference>
<evidence type="ECO:0000256" key="1">
    <source>
        <dbReference type="SAM" id="Coils"/>
    </source>
</evidence>
<proteinExistence type="predicted"/>
<feature type="coiled-coil region" evidence="1">
    <location>
        <begin position="421"/>
        <end position="448"/>
    </location>
</feature>
<name>A0A1X7VEH1_AMPQE</name>
<accession>A0A1X7VEH1</accession>
<dbReference type="EnsemblMetazoa" id="XM_011412209.2">
    <property type="protein sequence ID" value="XP_011410511.1"/>
    <property type="gene ID" value="LOC105316916"/>
</dbReference>
<feature type="coiled-coil region" evidence="1">
    <location>
        <begin position="310"/>
        <end position="365"/>
    </location>
</feature>
<organism evidence="3">
    <name type="scientific">Amphimedon queenslandica</name>
    <name type="common">Sponge</name>
    <dbReference type="NCBI Taxonomy" id="400682"/>
    <lineage>
        <taxon>Eukaryota</taxon>
        <taxon>Metazoa</taxon>
        <taxon>Porifera</taxon>
        <taxon>Demospongiae</taxon>
        <taxon>Heteroscleromorpha</taxon>
        <taxon>Haplosclerida</taxon>
        <taxon>Niphatidae</taxon>
        <taxon>Amphimedon</taxon>
    </lineage>
</organism>
<dbReference type="SUPFAM" id="SSF90257">
    <property type="entry name" value="Myosin rod fragments"/>
    <property type="match status" value="1"/>
</dbReference>
<feature type="region of interest" description="Disordered" evidence="2">
    <location>
        <begin position="279"/>
        <end position="301"/>
    </location>
</feature>